<proteinExistence type="predicted"/>
<dbReference type="RefSeq" id="WP_263371756.1">
    <property type="nucleotide sequence ID" value="NZ_JAGSYD010000003.1"/>
</dbReference>
<evidence type="ECO:0000256" key="1">
    <source>
        <dbReference type="SAM" id="SignalP"/>
    </source>
</evidence>
<dbReference type="PANTHER" id="PTHR23150">
    <property type="entry name" value="SULFATASE MODIFYING FACTOR 1, 2"/>
    <property type="match status" value="1"/>
</dbReference>
<dbReference type="Gene3D" id="3.90.1580.10">
    <property type="entry name" value="paralog of FGE (formylglycine-generating enzyme)"/>
    <property type="match status" value="1"/>
</dbReference>
<dbReference type="PANTHER" id="PTHR23150:SF19">
    <property type="entry name" value="FORMYLGLYCINE-GENERATING ENZYME"/>
    <property type="match status" value="1"/>
</dbReference>
<organism evidence="3 4">
    <name type="scientific">Granulicella cerasi</name>
    <dbReference type="NCBI Taxonomy" id="741063"/>
    <lineage>
        <taxon>Bacteria</taxon>
        <taxon>Pseudomonadati</taxon>
        <taxon>Acidobacteriota</taxon>
        <taxon>Terriglobia</taxon>
        <taxon>Terriglobales</taxon>
        <taxon>Acidobacteriaceae</taxon>
        <taxon>Granulicella</taxon>
    </lineage>
</organism>
<feature type="chain" id="PRO_5045771634" evidence="1">
    <location>
        <begin position="24"/>
        <end position="724"/>
    </location>
</feature>
<comment type="caution">
    <text evidence="3">The sequence shown here is derived from an EMBL/GenBank/DDBJ whole genome shotgun (WGS) entry which is preliminary data.</text>
</comment>
<dbReference type="InterPro" id="IPR005532">
    <property type="entry name" value="SUMF_dom"/>
</dbReference>
<dbReference type="EMBL" id="JBHSWI010000001">
    <property type="protein sequence ID" value="MFC6645381.1"/>
    <property type="molecule type" value="Genomic_DNA"/>
</dbReference>
<reference evidence="4" key="1">
    <citation type="journal article" date="2019" name="Int. J. Syst. Evol. Microbiol.">
        <title>The Global Catalogue of Microorganisms (GCM) 10K type strain sequencing project: providing services to taxonomists for standard genome sequencing and annotation.</title>
        <authorList>
            <consortium name="The Broad Institute Genomics Platform"/>
            <consortium name="The Broad Institute Genome Sequencing Center for Infectious Disease"/>
            <person name="Wu L."/>
            <person name="Ma J."/>
        </authorList>
    </citation>
    <scope>NUCLEOTIDE SEQUENCE [LARGE SCALE GENOMIC DNA]</scope>
    <source>
        <strain evidence="4">CGMCC 1.16026</strain>
    </source>
</reference>
<evidence type="ECO:0000259" key="2">
    <source>
        <dbReference type="Pfam" id="PF03781"/>
    </source>
</evidence>
<dbReference type="InterPro" id="IPR017853">
    <property type="entry name" value="GH"/>
</dbReference>
<feature type="domain" description="Sulfatase-modifying factor enzyme-like" evidence="2">
    <location>
        <begin position="522"/>
        <end position="721"/>
    </location>
</feature>
<feature type="signal peptide" evidence="1">
    <location>
        <begin position="1"/>
        <end position="23"/>
    </location>
</feature>
<dbReference type="InterPro" id="IPR051043">
    <property type="entry name" value="Sulfatase_Mod_Factor_Kinase"/>
</dbReference>
<keyword evidence="1" id="KW-0732">Signal</keyword>
<keyword evidence="4" id="KW-1185">Reference proteome</keyword>
<dbReference type="SUPFAM" id="SSF51445">
    <property type="entry name" value="(Trans)glycosidases"/>
    <property type="match status" value="1"/>
</dbReference>
<protein>
    <submittedName>
        <fullName evidence="3">Formylglycine-generating enzyme family protein</fullName>
    </submittedName>
</protein>
<dbReference type="Pfam" id="PF03781">
    <property type="entry name" value="FGE-sulfatase"/>
    <property type="match status" value="1"/>
</dbReference>
<accession>A0ABW1Z859</accession>
<evidence type="ECO:0000313" key="4">
    <source>
        <dbReference type="Proteomes" id="UP001596391"/>
    </source>
</evidence>
<dbReference type="InterPro" id="IPR016187">
    <property type="entry name" value="CTDL_fold"/>
</dbReference>
<gene>
    <name evidence="3" type="ORF">ACFQBQ_07230</name>
</gene>
<evidence type="ECO:0000313" key="3">
    <source>
        <dbReference type="EMBL" id="MFC6645381.1"/>
    </source>
</evidence>
<sequence>MFRRTFTAGFAALLTTLAASAVAQDTPLKMQGEQIEGPSCAGLPEWFMLSQPRPCTDAEFKTWLSDARAWRGERRIRVGSNDSEYTRPELLWTQSSFIQPQMMVHDRFFYDPARRSYTVARYLEDTDKRYGGIDSVLVWPTYPNIGVDDRNQYDLVHDMPGGMEGVKSFVAEFHKRGVKVLFPTMLWDQGTRVEGKPDAVALSEELAEAGADGINGDTLQGVPRTFREASDNLHHPLALEPELGPGSDEQLNWNNMTWGYWKYGFTPTVSRYKWMEPRHMVNISNRWAHDHTDDLQFAFFNGIGFESWENVWGIWNGITPQDGEALRRVSAIERAEKSLLISQEWEPYAPVRNYGVFASKWPAQSETLWTIVNRNHYSVSGRQLAVKHVDGVRYFDLWNGIELHADREGDHDVLSFSMEANGYGAVLATATLNADMQKLMRTMHTLSEKPLASYSHEWKTLPQQLVAIAKTKPAKSAPDGMKLIAATEYLFRVNGVEIEGTNDEGVDVQYPGEGSARRYHELKMHVGAFYLDTYPVTNAEFKKFVDAAHYHPADHHNFLRDWKNGSFPDGWANKPVTWVSLEDARAYAAWAGKRLPHEWEWQYAAQGNDGREYPWGNQWVAANVPTPDKDRNEQAASDVNAHAAGASPFGIEDLVGNVWQWTDEYTDEHTSAAILRGGSHYQPQGSRWYFPQAYKLSQHGKYLLMAPSLDRSASIGFRCAKDAE</sequence>
<name>A0ABW1Z859_9BACT</name>
<dbReference type="SUPFAM" id="SSF56436">
    <property type="entry name" value="C-type lectin-like"/>
    <property type="match status" value="1"/>
</dbReference>
<dbReference type="Proteomes" id="UP001596391">
    <property type="component" value="Unassembled WGS sequence"/>
</dbReference>
<dbReference type="InterPro" id="IPR042095">
    <property type="entry name" value="SUMF_sf"/>
</dbReference>